<keyword evidence="6" id="KW-0328">Glycosyltransferase</keyword>
<dbReference type="Gene3D" id="3.40.710.10">
    <property type="entry name" value="DD-peptidase/beta-lactamase superfamily"/>
    <property type="match status" value="1"/>
</dbReference>
<proteinExistence type="inferred from homology"/>
<evidence type="ECO:0000256" key="6">
    <source>
        <dbReference type="ARBA" id="ARBA00022676"/>
    </source>
</evidence>
<dbReference type="GO" id="GO:0009002">
    <property type="term" value="F:serine-type D-Ala-D-Ala carboxypeptidase activity"/>
    <property type="evidence" value="ECO:0007669"/>
    <property type="project" value="UniProtKB-EC"/>
</dbReference>
<keyword evidence="5" id="KW-0645">Protease</keyword>
<evidence type="ECO:0000256" key="16">
    <source>
        <dbReference type="SAM" id="Phobius"/>
    </source>
</evidence>
<keyword evidence="16" id="KW-1133">Transmembrane helix</keyword>
<reference evidence="19 20" key="1">
    <citation type="submission" date="2019-12" db="EMBL/GenBank/DDBJ databases">
        <title>Complete genome sequence of Algicella marina strain 9Alg 56(T) isolated from the red alga Tichocarpus crinitus.</title>
        <authorList>
            <person name="Kim S.-G."/>
            <person name="Nedashkovskaya O.I."/>
        </authorList>
    </citation>
    <scope>NUCLEOTIDE SEQUENCE [LARGE SCALE GENOMIC DNA]</scope>
    <source>
        <strain evidence="19 20">9Alg 56</strain>
    </source>
</reference>
<dbReference type="InterPro" id="IPR012338">
    <property type="entry name" value="Beta-lactam/transpept-like"/>
</dbReference>
<keyword evidence="12" id="KW-0961">Cell wall biogenesis/degradation</keyword>
<keyword evidence="16" id="KW-0812">Transmembrane</keyword>
<sequence>MVKSRADHKRQKAMAGTGKRQKRSRPRRRARTTKRGPGLIERALRRILRFFFGIFWWLGLRVGIALAIVIGATTLYFYATLPPMEELLDGRDRGSVTLRDRSNQIFAWRGEQYQTTRTETASPHLVNAVVATEDKRFFHHFGLDPKGIARAMTANFKAGRVVQGGSTITQQVAKILFFGNTRSLERHIKQIPIVLAMELKYTKNDILSIYLNRAYLGAGAQGFEAASQRYFGKSAREVDPAEAAMLAGLLKAPSRYAPTRNIDAAQGRANVIIDLMQEQGHLTRIEAELARAQPASLSPAAEARAGGYFADWIMSAGPSYLTQGTTEDVVIETTFDPRIQQAAEAAIAKIFAEKVSEGSKAQAAVVIMSPDGAVRAMVGGRKTSGPVAGQFNRATMALRQPGSAFKPLVYAAGLESGMLPTDTFFDAPITLEVPGSKSWSPQNYDRKFRGEITLTQALQHSINTVAVKVSERVGREHVRAIAQDFGISSPIAKGPSLALGVSEMTLLELTGAYAGILNGGRRSKPYGLTSIKLKGDNTTLMGADREANFRVLNETADGFLIYMLNQVIENGSGARAKLADRQAAGKTGTTQAARDAWFIGFTADYVAGVWMGYDDNTPLKGVTGSGLPAEIWNEVMTRVHQGLPPRPLPMLIPAAPQVVERAVQPGTDDPVANSVMESVLNSIFGSGN</sequence>
<organism evidence="19 20">
    <name type="scientific">Algicella marina</name>
    <dbReference type="NCBI Taxonomy" id="2683284"/>
    <lineage>
        <taxon>Bacteria</taxon>
        <taxon>Pseudomonadati</taxon>
        <taxon>Pseudomonadota</taxon>
        <taxon>Alphaproteobacteria</taxon>
        <taxon>Rhodobacterales</taxon>
        <taxon>Paracoccaceae</taxon>
        <taxon>Algicella</taxon>
    </lineage>
</organism>
<name>A0A6P1T443_9RHOB</name>
<comment type="similarity">
    <text evidence="3">In the N-terminal section; belongs to the glycosyltransferase 51 family.</text>
</comment>
<dbReference type="InterPro" id="IPR001264">
    <property type="entry name" value="Glyco_trans_51"/>
</dbReference>
<evidence type="ECO:0000313" key="20">
    <source>
        <dbReference type="Proteomes" id="UP000464495"/>
    </source>
</evidence>
<dbReference type="GO" id="GO:0008955">
    <property type="term" value="F:peptidoglycan glycosyltransferase activity"/>
    <property type="evidence" value="ECO:0007669"/>
    <property type="project" value="UniProtKB-EC"/>
</dbReference>
<dbReference type="KEGG" id="amaq:GO499_15445"/>
<feature type="compositionally biased region" description="Basic residues" evidence="15">
    <location>
        <begin position="1"/>
        <end position="12"/>
    </location>
</feature>
<keyword evidence="7" id="KW-0808">Transferase</keyword>
<dbReference type="InterPro" id="IPR001460">
    <property type="entry name" value="PCN-bd_Tpept"/>
</dbReference>
<dbReference type="GO" id="GO:0006508">
    <property type="term" value="P:proteolysis"/>
    <property type="evidence" value="ECO:0007669"/>
    <property type="project" value="UniProtKB-KW"/>
</dbReference>
<protein>
    <submittedName>
        <fullName evidence="19">PBP1A family penicillin-binding protein</fullName>
    </submittedName>
</protein>
<evidence type="ECO:0000256" key="3">
    <source>
        <dbReference type="ARBA" id="ARBA00007739"/>
    </source>
</evidence>
<dbReference type="AlphaFoldDB" id="A0A6P1T443"/>
<dbReference type="UniPathway" id="UPA00219"/>
<dbReference type="Proteomes" id="UP000464495">
    <property type="component" value="Chromosome"/>
</dbReference>
<accession>A0A6P1T443</accession>
<dbReference type="SUPFAM" id="SSF53955">
    <property type="entry name" value="Lysozyme-like"/>
    <property type="match status" value="1"/>
</dbReference>
<keyword evidence="10" id="KW-0573">Peptidoglycan synthesis</keyword>
<evidence type="ECO:0000259" key="17">
    <source>
        <dbReference type="Pfam" id="PF00905"/>
    </source>
</evidence>
<dbReference type="InterPro" id="IPR023346">
    <property type="entry name" value="Lysozyme-like_dom_sf"/>
</dbReference>
<evidence type="ECO:0000256" key="1">
    <source>
        <dbReference type="ARBA" id="ARBA00004752"/>
    </source>
</evidence>
<dbReference type="Gene3D" id="1.10.3810.10">
    <property type="entry name" value="Biosynthetic peptidoglycan transglycosylase-like"/>
    <property type="match status" value="1"/>
</dbReference>
<evidence type="ECO:0000256" key="7">
    <source>
        <dbReference type="ARBA" id="ARBA00022679"/>
    </source>
</evidence>
<evidence type="ECO:0000259" key="18">
    <source>
        <dbReference type="Pfam" id="PF00912"/>
    </source>
</evidence>
<dbReference type="GO" id="GO:0030288">
    <property type="term" value="C:outer membrane-bounded periplasmic space"/>
    <property type="evidence" value="ECO:0007669"/>
    <property type="project" value="TreeGrafter"/>
</dbReference>
<dbReference type="GO" id="GO:0071555">
    <property type="term" value="P:cell wall organization"/>
    <property type="evidence" value="ECO:0007669"/>
    <property type="project" value="UniProtKB-KW"/>
</dbReference>
<keyword evidence="4" id="KW-0121">Carboxypeptidase</keyword>
<evidence type="ECO:0000256" key="13">
    <source>
        <dbReference type="ARBA" id="ARBA00034000"/>
    </source>
</evidence>
<dbReference type="GO" id="GO:0009252">
    <property type="term" value="P:peptidoglycan biosynthetic process"/>
    <property type="evidence" value="ECO:0007669"/>
    <property type="project" value="UniProtKB-UniPathway"/>
</dbReference>
<comment type="similarity">
    <text evidence="2">In the C-terminal section; belongs to the transpeptidase family.</text>
</comment>
<evidence type="ECO:0000313" key="19">
    <source>
        <dbReference type="EMBL" id="QHQ36470.1"/>
    </source>
</evidence>
<gene>
    <name evidence="19" type="ORF">GO499_15445</name>
</gene>
<evidence type="ECO:0000256" key="11">
    <source>
        <dbReference type="ARBA" id="ARBA00023268"/>
    </source>
</evidence>
<comment type="pathway">
    <text evidence="1">Cell wall biogenesis; peptidoglycan biosynthesis.</text>
</comment>
<feature type="domain" description="Penicillin-binding protein transpeptidase" evidence="17">
    <location>
        <begin position="364"/>
        <end position="635"/>
    </location>
</feature>
<evidence type="ECO:0000256" key="2">
    <source>
        <dbReference type="ARBA" id="ARBA00007090"/>
    </source>
</evidence>
<keyword evidence="8" id="KW-0378">Hydrolase</keyword>
<evidence type="ECO:0000256" key="14">
    <source>
        <dbReference type="ARBA" id="ARBA00049902"/>
    </source>
</evidence>
<dbReference type="NCBIfam" id="TIGR02074">
    <property type="entry name" value="PBP_1a_fam"/>
    <property type="match status" value="1"/>
</dbReference>
<keyword evidence="9" id="KW-0133">Cell shape</keyword>
<dbReference type="PANTHER" id="PTHR32282:SF33">
    <property type="entry name" value="PEPTIDOGLYCAN GLYCOSYLTRANSFERASE"/>
    <property type="match status" value="1"/>
</dbReference>
<dbReference type="SUPFAM" id="SSF56601">
    <property type="entry name" value="beta-lactamase/transpeptidase-like"/>
    <property type="match status" value="1"/>
</dbReference>
<dbReference type="FunFam" id="1.10.3810.10:FF:000001">
    <property type="entry name" value="Penicillin-binding protein 1A"/>
    <property type="match status" value="1"/>
</dbReference>
<dbReference type="Pfam" id="PF00905">
    <property type="entry name" value="Transpeptidase"/>
    <property type="match status" value="1"/>
</dbReference>
<keyword evidence="16" id="KW-0472">Membrane</keyword>
<evidence type="ECO:0000256" key="8">
    <source>
        <dbReference type="ARBA" id="ARBA00022801"/>
    </source>
</evidence>
<evidence type="ECO:0000256" key="5">
    <source>
        <dbReference type="ARBA" id="ARBA00022670"/>
    </source>
</evidence>
<evidence type="ECO:0000256" key="10">
    <source>
        <dbReference type="ARBA" id="ARBA00022984"/>
    </source>
</evidence>
<dbReference type="InterPro" id="IPR050396">
    <property type="entry name" value="Glycosyltr_51/Transpeptidase"/>
</dbReference>
<dbReference type="Pfam" id="PF00912">
    <property type="entry name" value="Transgly"/>
    <property type="match status" value="1"/>
</dbReference>
<evidence type="ECO:0000256" key="4">
    <source>
        <dbReference type="ARBA" id="ARBA00022645"/>
    </source>
</evidence>
<evidence type="ECO:0000256" key="9">
    <source>
        <dbReference type="ARBA" id="ARBA00022960"/>
    </source>
</evidence>
<keyword evidence="20" id="KW-1185">Reference proteome</keyword>
<dbReference type="EMBL" id="CP046620">
    <property type="protein sequence ID" value="QHQ36470.1"/>
    <property type="molecule type" value="Genomic_DNA"/>
</dbReference>
<feature type="domain" description="Glycosyl transferase family 51" evidence="18">
    <location>
        <begin position="110"/>
        <end position="277"/>
    </location>
</feature>
<dbReference type="InterPro" id="IPR036950">
    <property type="entry name" value="PBP_transglycosylase"/>
</dbReference>
<feature type="compositionally biased region" description="Basic residues" evidence="15">
    <location>
        <begin position="19"/>
        <end position="34"/>
    </location>
</feature>
<dbReference type="GO" id="GO:0008658">
    <property type="term" value="F:penicillin binding"/>
    <property type="evidence" value="ECO:0007669"/>
    <property type="project" value="InterPro"/>
</dbReference>
<dbReference type="PANTHER" id="PTHR32282">
    <property type="entry name" value="BINDING PROTEIN TRANSPEPTIDASE, PUTATIVE-RELATED"/>
    <property type="match status" value="1"/>
</dbReference>
<comment type="catalytic activity">
    <reaction evidence="14">
        <text>[GlcNAc-(1-&gt;4)-Mur2Ac(oyl-L-Ala-gamma-D-Glu-L-Lys-D-Ala-D-Ala)](n)-di-trans,octa-cis-undecaprenyl diphosphate + beta-D-GlcNAc-(1-&gt;4)-Mur2Ac(oyl-L-Ala-gamma-D-Glu-L-Lys-D-Ala-D-Ala)-di-trans,octa-cis-undecaprenyl diphosphate = [GlcNAc-(1-&gt;4)-Mur2Ac(oyl-L-Ala-gamma-D-Glu-L-Lys-D-Ala-D-Ala)](n+1)-di-trans,octa-cis-undecaprenyl diphosphate + di-trans,octa-cis-undecaprenyl diphosphate + H(+)</text>
        <dbReference type="Rhea" id="RHEA:23708"/>
        <dbReference type="Rhea" id="RHEA-COMP:9602"/>
        <dbReference type="Rhea" id="RHEA-COMP:9603"/>
        <dbReference type="ChEBI" id="CHEBI:15378"/>
        <dbReference type="ChEBI" id="CHEBI:58405"/>
        <dbReference type="ChEBI" id="CHEBI:60033"/>
        <dbReference type="ChEBI" id="CHEBI:78435"/>
        <dbReference type="EC" id="2.4.99.28"/>
    </reaction>
</comment>
<keyword evidence="11" id="KW-0511">Multifunctional enzyme</keyword>
<feature type="transmembrane region" description="Helical" evidence="16">
    <location>
        <begin position="50"/>
        <end position="78"/>
    </location>
</feature>
<feature type="region of interest" description="Disordered" evidence="15">
    <location>
        <begin position="1"/>
        <end position="35"/>
    </location>
</feature>
<evidence type="ECO:0000256" key="15">
    <source>
        <dbReference type="SAM" id="MobiDB-lite"/>
    </source>
</evidence>
<evidence type="ECO:0000256" key="12">
    <source>
        <dbReference type="ARBA" id="ARBA00023316"/>
    </source>
</evidence>
<dbReference type="GO" id="GO:0008360">
    <property type="term" value="P:regulation of cell shape"/>
    <property type="evidence" value="ECO:0007669"/>
    <property type="project" value="UniProtKB-KW"/>
</dbReference>
<comment type="catalytic activity">
    <reaction evidence="13">
        <text>Preferential cleavage: (Ac)2-L-Lys-D-Ala-|-D-Ala. Also transpeptidation of peptidyl-alanyl moieties that are N-acyl substituents of D-alanine.</text>
        <dbReference type="EC" id="3.4.16.4"/>
    </reaction>
</comment>